<dbReference type="GO" id="GO:0032993">
    <property type="term" value="C:protein-DNA complex"/>
    <property type="evidence" value="ECO:0007669"/>
    <property type="project" value="TreeGrafter"/>
</dbReference>
<dbReference type="EMBL" id="CP159837">
    <property type="protein sequence ID" value="XCM38394.1"/>
    <property type="molecule type" value="Genomic_DNA"/>
</dbReference>
<proteinExistence type="predicted"/>
<sequence>MSADQQATPLTGKALVEQVKKLANMSKEEKAKACGYYTVTKNGLERVNMMKFLNALIDAEGINIDSQQSENGRGGRKASYRITVQSNGNLLIGSAYTKQMGLKPGDVFEITVGRKHIHLKQVEDLEEIA</sequence>
<keyword evidence="1" id="KW-0238">DNA-binding</keyword>
<evidence type="ECO:0000313" key="3">
    <source>
        <dbReference type="EMBL" id="XCM38394.1"/>
    </source>
</evidence>
<dbReference type="PANTHER" id="PTHR42182">
    <property type="entry name" value="SLL0359 PROTEIN"/>
    <property type="match status" value="1"/>
</dbReference>
<dbReference type="GO" id="GO:0001217">
    <property type="term" value="F:DNA-binding transcription repressor activity"/>
    <property type="evidence" value="ECO:0007669"/>
    <property type="project" value="TreeGrafter"/>
</dbReference>
<protein>
    <submittedName>
        <fullName evidence="3">AbrB family transcriptional regulator</fullName>
    </submittedName>
</protein>
<evidence type="ECO:0000259" key="2">
    <source>
        <dbReference type="PROSITE" id="PS51740"/>
    </source>
</evidence>
<reference evidence="3" key="1">
    <citation type="submission" date="2024-07" db="EMBL/GenBank/DDBJ databases">
        <authorList>
            <person name="Kim Y.J."/>
            <person name="Jeong J.Y."/>
        </authorList>
    </citation>
    <scope>NUCLEOTIDE SEQUENCE</scope>
    <source>
        <strain evidence="3">GIHE-MW2</strain>
    </source>
</reference>
<dbReference type="Pfam" id="PF14250">
    <property type="entry name" value="AbrB-like"/>
    <property type="match status" value="1"/>
</dbReference>
<feature type="domain" description="SpoVT-AbrB" evidence="2">
    <location>
        <begin position="79"/>
        <end position="124"/>
    </location>
</feature>
<dbReference type="InterPro" id="IPR027360">
    <property type="entry name" value="AbrB-like"/>
</dbReference>
<dbReference type="RefSeq" id="WP_054468208.1">
    <property type="nucleotide sequence ID" value="NZ_CP159837.1"/>
</dbReference>
<dbReference type="PANTHER" id="PTHR42182:SF1">
    <property type="entry name" value="SLL0359 PROTEIN"/>
    <property type="match status" value="1"/>
</dbReference>
<dbReference type="AlphaFoldDB" id="A0AAU8JHU6"/>
<organism evidence="3">
    <name type="scientific">Planktothricoides raciborskii GIHE-MW2</name>
    <dbReference type="NCBI Taxonomy" id="2792601"/>
    <lineage>
        <taxon>Bacteria</taxon>
        <taxon>Bacillati</taxon>
        <taxon>Cyanobacteriota</taxon>
        <taxon>Cyanophyceae</taxon>
        <taxon>Oscillatoriophycideae</taxon>
        <taxon>Oscillatoriales</taxon>
        <taxon>Oscillatoriaceae</taxon>
        <taxon>Planktothricoides</taxon>
    </lineage>
</organism>
<dbReference type="InterPro" id="IPR007159">
    <property type="entry name" value="SpoVT-AbrB_dom"/>
</dbReference>
<dbReference type="PROSITE" id="PS51740">
    <property type="entry name" value="SPOVT_ABRB"/>
    <property type="match status" value="1"/>
</dbReference>
<name>A0AAU8JHU6_9CYAN</name>
<dbReference type="InterPro" id="IPR037914">
    <property type="entry name" value="SpoVT-AbrB_sf"/>
</dbReference>
<dbReference type="SUPFAM" id="SSF89447">
    <property type="entry name" value="AbrB/MazE/MraZ-like"/>
    <property type="match status" value="1"/>
</dbReference>
<accession>A0AAU8JHU6</accession>
<gene>
    <name evidence="3" type="ORF">ABWT76_001243</name>
</gene>
<dbReference type="GO" id="GO:0000976">
    <property type="term" value="F:transcription cis-regulatory region binding"/>
    <property type="evidence" value="ECO:0007669"/>
    <property type="project" value="TreeGrafter"/>
</dbReference>
<evidence type="ECO:0000256" key="1">
    <source>
        <dbReference type="PROSITE-ProRule" id="PRU01076"/>
    </source>
</evidence>